<dbReference type="Proteomes" id="UP000003779">
    <property type="component" value="Chromosome"/>
</dbReference>
<protein>
    <submittedName>
        <fullName evidence="1">Uncharacterized protein</fullName>
    </submittedName>
</protein>
<reference evidence="1 2" key="1">
    <citation type="journal article" date="2012" name="J. Bacteriol.">
        <title>Whole-Genome Sequence of Nocardiopsis alba Strain ATCC BAA-2165, Associated with Honeybees.</title>
        <authorList>
            <person name="Qiao J."/>
            <person name="Chen L."/>
            <person name="Li Y."/>
            <person name="Wang J."/>
            <person name="Zhang W."/>
            <person name="Chen S."/>
        </authorList>
    </citation>
    <scope>NUCLEOTIDE SEQUENCE [LARGE SCALE GENOMIC DNA]</scope>
    <source>
        <strain evidence="2">ATCC BAA-2165 / BE74</strain>
    </source>
</reference>
<accession>J7L2L4</accession>
<name>J7L2L4_NOCAA</name>
<reference evidence="2" key="2">
    <citation type="submission" date="2012-08" db="EMBL/GenBank/DDBJ databases">
        <title>Whole-genome sequence of Nocardiopsis alba strain ATCC BAA-2165 associated with honeybees.</title>
        <authorList>
            <person name="Qiao J."/>
            <person name="Chen L."/>
            <person name="Li Y."/>
            <person name="Wang J."/>
            <person name="Zhang W."/>
            <person name="Chen S."/>
        </authorList>
    </citation>
    <scope>NUCLEOTIDE SEQUENCE [LARGE SCALE GENOMIC DNA]</scope>
    <source>
        <strain evidence="2">ATCC BAA-2165 / BE74</strain>
    </source>
</reference>
<proteinExistence type="predicted"/>
<dbReference type="AlphaFoldDB" id="J7L2L4"/>
<organism evidence="1 2">
    <name type="scientific">Nocardiopsis alba (strain ATCC BAA-2165 / BE74)</name>
    <dbReference type="NCBI Taxonomy" id="1205910"/>
    <lineage>
        <taxon>Bacteria</taxon>
        <taxon>Bacillati</taxon>
        <taxon>Actinomycetota</taxon>
        <taxon>Actinomycetes</taxon>
        <taxon>Streptosporangiales</taxon>
        <taxon>Nocardiopsidaceae</taxon>
        <taxon>Nocardiopsis</taxon>
    </lineage>
</organism>
<dbReference type="HOGENOM" id="CLU_2330898_0_0_11"/>
<evidence type="ECO:0000313" key="1">
    <source>
        <dbReference type="EMBL" id="AFR07898.1"/>
    </source>
</evidence>
<sequence>MGPSGCGRTARSEFCPNSVMVGPAVQPLPTASSALVATFATIPRFKADFNEMAGDQVARFRSDTGRLPPRTRGWALGELRRDDDPYLFPAHAGMDPRR</sequence>
<dbReference type="EMBL" id="CP003788">
    <property type="protein sequence ID" value="AFR07898.1"/>
    <property type="molecule type" value="Genomic_DNA"/>
</dbReference>
<evidence type="ECO:0000313" key="2">
    <source>
        <dbReference type="Proteomes" id="UP000003779"/>
    </source>
</evidence>
<dbReference type="KEGG" id="nal:B005_1409"/>
<gene>
    <name evidence="1" type="ordered locus">B005_1409</name>
</gene>